<dbReference type="PANTHER" id="PTHR43696">
    <property type="entry name" value="COILED-COIL DOMAIN-CONTAINING PROTEIN 157"/>
    <property type="match status" value="1"/>
</dbReference>
<feature type="region of interest" description="Disordered" evidence="2">
    <location>
        <begin position="500"/>
        <end position="625"/>
    </location>
</feature>
<evidence type="ECO:0000313" key="3">
    <source>
        <dbReference type="EMBL" id="CBY19754.1"/>
    </source>
</evidence>
<dbReference type="AlphaFoldDB" id="E4XLS5"/>
<gene>
    <name evidence="3" type="ORF">GSOID_T00014667001</name>
</gene>
<evidence type="ECO:0008006" key="5">
    <source>
        <dbReference type="Google" id="ProtNLM"/>
    </source>
</evidence>
<name>E4XLS5_OIKDI</name>
<evidence type="ECO:0000313" key="4">
    <source>
        <dbReference type="Proteomes" id="UP000001307"/>
    </source>
</evidence>
<accession>E4XLS5</accession>
<proteinExistence type="predicted"/>
<keyword evidence="1" id="KW-0175">Coiled coil</keyword>
<protein>
    <recommendedName>
        <fullName evidence="5">Coiled-coil domain-containing protein 157</fullName>
    </recommendedName>
</protein>
<dbReference type="Proteomes" id="UP000001307">
    <property type="component" value="Unassembled WGS sequence"/>
</dbReference>
<dbReference type="InParanoid" id="E4XLS5"/>
<dbReference type="PANTHER" id="PTHR43696:SF9">
    <property type="entry name" value="COILED-COIL DOMAIN-CONTAINING PROTEIN 157"/>
    <property type="match status" value="1"/>
</dbReference>
<evidence type="ECO:0000256" key="1">
    <source>
        <dbReference type="SAM" id="Coils"/>
    </source>
</evidence>
<feature type="coiled-coil region" evidence="1">
    <location>
        <begin position="472"/>
        <end position="499"/>
    </location>
</feature>
<feature type="compositionally biased region" description="Acidic residues" evidence="2">
    <location>
        <begin position="539"/>
        <end position="550"/>
    </location>
</feature>
<evidence type="ECO:0000256" key="2">
    <source>
        <dbReference type="SAM" id="MobiDB-lite"/>
    </source>
</evidence>
<feature type="region of interest" description="Disordered" evidence="2">
    <location>
        <begin position="279"/>
        <end position="303"/>
    </location>
</feature>
<feature type="coiled-coil region" evidence="1">
    <location>
        <begin position="406"/>
        <end position="433"/>
    </location>
</feature>
<feature type="compositionally biased region" description="Polar residues" evidence="2">
    <location>
        <begin position="598"/>
        <end position="618"/>
    </location>
</feature>
<keyword evidence="4" id="KW-1185">Reference proteome</keyword>
<feature type="compositionally biased region" description="Low complexity" evidence="2">
    <location>
        <begin position="551"/>
        <end position="587"/>
    </location>
</feature>
<dbReference type="InterPro" id="IPR029681">
    <property type="entry name" value="CCDC157"/>
</dbReference>
<organism evidence="3">
    <name type="scientific">Oikopleura dioica</name>
    <name type="common">Tunicate</name>
    <dbReference type="NCBI Taxonomy" id="34765"/>
    <lineage>
        <taxon>Eukaryota</taxon>
        <taxon>Metazoa</taxon>
        <taxon>Chordata</taxon>
        <taxon>Tunicata</taxon>
        <taxon>Appendicularia</taxon>
        <taxon>Copelata</taxon>
        <taxon>Oikopleuridae</taxon>
        <taxon>Oikopleura</taxon>
    </lineage>
</organism>
<reference evidence="3" key="1">
    <citation type="journal article" date="2010" name="Science">
        <title>Plasticity of animal genome architecture unmasked by rapid evolution of a pelagic tunicate.</title>
        <authorList>
            <person name="Denoeud F."/>
            <person name="Henriet S."/>
            <person name="Mungpakdee S."/>
            <person name="Aury J.M."/>
            <person name="Da Silva C."/>
            <person name="Brinkmann H."/>
            <person name="Mikhaleva J."/>
            <person name="Olsen L.C."/>
            <person name="Jubin C."/>
            <person name="Canestro C."/>
            <person name="Bouquet J.M."/>
            <person name="Danks G."/>
            <person name="Poulain J."/>
            <person name="Campsteijn C."/>
            <person name="Adamski M."/>
            <person name="Cross I."/>
            <person name="Yadetie F."/>
            <person name="Muffato M."/>
            <person name="Louis A."/>
            <person name="Butcher S."/>
            <person name="Tsagkogeorga G."/>
            <person name="Konrad A."/>
            <person name="Singh S."/>
            <person name="Jensen M.F."/>
            <person name="Cong E.H."/>
            <person name="Eikeseth-Otteraa H."/>
            <person name="Noel B."/>
            <person name="Anthouard V."/>
            <person name="Porcel B.M."/>
            <person name="Kachouri-Lafond R."/>
            <person name="Nishino A."/>
            <person name="Ugolini M."/>
            <person name="Chourrout P."/>
            <person name="Nishida H."/>
            <person name="Aasland R."/>
            <person name="Huzurbazar S."/>
            <person name="Westhof E."/>
            <person name="Delsuc F."/>
            <person name="Lehrach H."/>
            <person name="Reinhardt R."/>
            <person name="Weissenbach J."/>
            <person name="Roy S.W."/>
            <person name="Artiguenave F."/>
            <person name="Postlethwait J.H."/>
            <person name="Manak J.R."/>
            <person name="Thompson E.M."/>
            <person name="Jaillon O."/>
            <person name="Du Pasquier L."/>
            <person name="Boudinot P."/>
            <person name="Liberles D.A."/>
            <person name="Volff J.N."/>
            <person name="Philippe H."/>
            <person name="Lenhard B."/>
            <person name="Roest Crollius H."/>
            <person name="Wincker P."/>
            <person name="Chourrout D."/>
        </authorList>
    </citation>
    <scope>NUCLEOTIDE SEQUENCE [LARGE SCALE GENOMIC DNA]</scope>
</reference>
<sequence>MSRSNLRDALAINDLKRNIFDIEGVIHKLPNNYPGPSWKFPQRPAKDVDVEEQSARFCAGELLVDRIHFLILSCADVQSVSFTSIGGAGETLLNSIIKLRQGDLSGFTGGHTPCGSSKVYSPNYEEDVRREMFPLIQSLVVSINTLCKTYVLPCESNKIWQRENRKLDKCTFVRVTTALRNDMEKITKLFTSFDKKLEKLKSQIGEKQNESSKFKSLWDASKDSLKRQKEASEREINSLRSHVELLRGEKEALSAQHDQNLLSANENVSMAQAELQKLASEKEELSRSKSLEEKAKKDLEKEHETIKRANSDLNLQVKLFKTESVKMKRKMVELVEAETRSERSAAENDDLRQAISEKDDTISLLSSEIEMSKMTEKTQLSMIEKFKEQVKNATSCRRCCDHEVQLEDLQTRVENLTEKLDLREEKLSGTEHELRRVIEENKVFQEKCKLLVTYPDLVKDQIPSPDESLSINQQLLYQIEANQIRMELLQEENEKLRTALGKITPGPVSNSRVSSASRSAWSDAQIPIPSHGTSGFQDLENDENVDDDLLDSPLPSDLRSLSQMSLSSQKAWNASSSARSNASSVRRPLNKRVASPMYHSTSHAPNSATPSVQWNAGTRKNYGHP</sequence>
<feature type="compositionally biased region" description="Low complexity" evidence="2">
    <location>
        <begin position="508"/>
        <end position="522"/>
    </location>
</feature>
<dbReference type="EMBL" id="FN653072">
    <property type="protein sequence ID" value="CBY19754.1"/>
    <property type="molecule type" value="Genomic_DNA"/>
</dbReference>
<dbReference type="OrthoDB" id="10051906at2759"/>